<evidence type="ECO:0000313" key="3">
    <source>
        <dbReference type="Proteomes" id="UP001601442"/>
    </source>
</evidence>
<comment type="caution">
    <text evidence="2">The sequence shown here is derived from an EMBL/GenBank/DDBJ whole genome shotgun (WGS) entry which is preliminary data.</text>
</comment>
<dbReference type="SUPFAM" id="SSF46955">
    <property type="entry name" value="Putative DNA-binding domain"/>
    <property type="match status" value="1"/>
</dbReference>
<sequence length="124" mass="13895">MSHPAAPTSGIFPIPSRAGSGRSRLRGVPHAQLFSMPGFAWPAEFFIRLMPTEATMGDHEVWLSTDEVAERLKIPKKTLASWAAAQRGPRFARMGRYRRYRLSDLLSWEQSRVDEGGGQRRSPG</sequence>
<feature type="domain" description="Helix-turn-helix" evidence="1">
    <location>
        <begin position="62"/>
        <end position="111"/>
    </location>
</feature>
<evidence type="ECO:0000313" key="2">
    <source>
        <dbReference type="EMBL" id="MFF0501771.1"/>
    </source>
</evidence>
<keyword evidence="3" id="KW-1185">Reference proteome</keyword>
<reference evidence="2 3" key="1">
    <citation type="submission" date="2024-10" db="EMBL/GenBank/DDBJ databases">
        <title>The Natural Products Discovery Center: Release of the First 8490 Sequenced Strains for Exploring Actinobacteria Biosynthetic Diversity.</title>
        <authorList>
            <person name="Kalkreuter E."/>
            <person name="Kautsar S.A."/>
            <person name="Yang D."/>
            <person name="Bader C.D."/>
            <person name="Teijaro C.N."/>
            <person name="Fluegel L."/>
            <person name="Davis C.M."/>
            <person name="Simpson J.R."/>
            <person name="Lauterbach L."/>
            <person name="Steele A.D."/>
            <person name="Gui C."/>
            <person name="Meng S."/>
            <person name="Li G."/>
            <person name="Viehrig K."/>
            <person name="Ye F."/>
            <person name="Su P."/>
            <person name="Kiefer A.F."/>
            <person name="Nichols A."/>
            <person name="Cepeda A.J."/>
            <person name="Yan W."/>
            <person name="Fan B."/>
            <person name="Jiang Y."/>
            <person name="Adhikari A."/>
            <person name="Zheng C.-J."/>
            <person name="Schuster L."/>
            <person name="Cowan T.M."/>
            <person name="Smanski M.J."/>
            <person name="Chevrette M.G."/>
            <person name="De Carvalho L.P.S."/>
            <person name="Shen B."/>
        </authorList>
    </citation>
    <scope>NUCLEOTIDE SEQUENCE [LARGE SCALE GENOMIC DNA]</scope>
    <source>
        <strain evidence="2 3">NPDC004119</strain>
    </source>
</reference>
<accession>A0ABW6PF11</accession>
<proteinExistence type="predicted"/>
<name>A0ABW6PF11_9NOCA</name>
<dbReference type="InterPro" id="IPR009061">
    <property type="entry name" value="DNA-bd_dom_put_sf"/>
</dbReference>
<dbReference type="Proteomes" id="UP001601442">
    <property type="component" value="Unassembled WGS sequence"/>
</dbReference>
<dbReference type="RefSeq" id="WP_387401767.1">
    <property type="nucleotide sequence ID" value="NZ_JBIAMT010000011.1"/>
</dbReference>
<dbReference type="EMBL" id="JBIAMT010000011">
    <property type="protein sequence ID" value="MFF0501771.1"/>
    <property type="molecule type" value="Genomic_DNA"/>
</dbReference>
<protein>
    <submittedName>
        <fullName evidence="2">Helix-turn-helix domain-containing protein</fullName>
    </submittedName>
</protein>
<gene>
    <name evidence="2" type="ORF">ACFYU5_35655</name>
</gene>
<organism evidence="2 3">
    <name type="scientific">Nocardia aobensis</name>
    <dbReference type="NCBI Taxonomy" id="257277"/>
    <lineage>
        <taxon>Bacteria</taxon>
        <taxon>Bacillati</taxon>
        <taxon>Actinomycetota</taxon>
        <taxon>Actinomycetes</taxon>
        <taxon>Mycobacteriales</taxon>
        <taxon>Nocardiaceae</taxon>
        <taxon>Nocardia</taxon>
    </lineage>
</organism>
<dbReference type="Pfam" id="PF12728">
    <property type="entry name" value="HTH_17"/>
    <property type="match status" value="1"/>
</dbReference>
<evidence type="ECO:0000259" key="1">
    <source>
        <dbReference type="Pfam" id="PF12728"/>
    </source>
</evidence>
<dbReference type="InterPro" id="IPR041657">
    <property type="entry name" value="HTH_17"/>
</dbReference>